<sequence>MYDHFKLGLATPNAKYMDYVQPRICRWIQKHETVINLDKLGSIRRTLDRLRLSEVTWDPYVNYRDNRVVHPMAFYNGILKYMDVMEPYHPERILRWLAHVQSIPDPPYRPLEAHRGPSTLKYSVKYGF</sequence>
<dbReference type="InterPro" id="IPR019557">
    <property type="entry name" value="AminoTfrase-like_pln_mobile"/>
</dbReference>
<dbReference type="EMBL" id="JBBNAF010000008">
    <property type="protein sequence ID" value="KAK9121464.1"/>
    <property type="molecule type" value="Genomic_DNA"/>
</dbReference>
<dbReference type="Proteomes" id="UP001420932">
    <property type="component" value="Unassembled WGS sequence"/>
</dbReference>
<proteinExistence type="predicted"/>
<evidence type="ECO:0000313" key="3">
    <source>
        <dbReference type="Proteomes" id="UP001420932"/>
    </source>
</evidence>
<protein>
    <recommendedName>
        <fullName evidence="1">Aminotransferase-like plant mobile domain-containing protein</fullName>
    </recommendedName>
</protein>
<dbReference type="Pfam" id="PF10536">
    <property type="entry name" value="PMD"/>
    <property type="match status" value="1"/>
</dbReference>
<dbReference type="AlphaFoldDB" id="A0AAP0NWZ0"/>
<evidence type="ECO:0000313" key="2">
    <source>
        <dbReference type="EMBL" id="KAK9121464.1"/>
    </source>
</evidence>
<gene>
    <name evidence="2" type="ORF">Syun_019081</name>
</gene>
<keyword evidence="3" id="KW-1185">Reference proteome</keyword>
<name>A0AAP0NWZ0_9MAGN</name>
<accession>A0AAP0NWZ0</accession>
<reference evidence="2 3" key="1">
    <citation type="submission" date="2024-01" db="EMBL/GenBank/DDBJ databases">
        <title>Genome assemblies of Stephania.</title>
        <authorList>
            <person name="Yang L."/>
        </authorList>
    </citation>
    <scope>NUCLEOTIDE SEQUENCE [LARGE SCALE GENOMIC DNA]</scope>
    <source>
        <strain evidence="2">YNDBR</strain>
        <tissue evidence="2">Leaf</tissue>
    </source>
</reference>
<feature type="domain" description="Aminotransferase-like plant mobile" evidence="1">
    <location>
        <begin position="12"/>
        <end position="107"/>
    </location>
</feature>
<comment type="caution">
    <text evidence="2">The sequence shown here is derived from an EMBL/GenBank/DDBJ whole genome shotgun (WGS) entry which is preliminary data.</text>
</comment>
<organism evidence="2 3">
    <name type="scientific">Stephania yunnanensis</name>
    <dbReference type="NCBI Taxonomy" id="152371"/>
    <lineage>
        <taxon>Eukaryota</taxon>
        <taxon>Viridiplantae</taxon>
        <taxon>Streptophyta</taxon>
        <taxon>Embryophyta</taxon>
        <taxon>Tracheophyta</taxon>
        <taxon>Spermatophyta</taxon>
        <taxon>Magnoliopsida</taxon>
        <taxon>Ranunculales</taxon>
        <taxon>Menispermaceae</taxon>
        <taxon>Menispermoideae</taxon>
        <taxon>Cissampelideae</taxon>
        <taxon>Stephania</taxon>
    </lineage>
</organism>
<evidence type="ECO:0000259" key="1">
    <source>
        <dbReference type="Pfam" id="PF10536"/>
    </source>
</evidence>